<comment type="caution">
    <text evidence="1">The sequence shown here is derived from an EMBL/GenBank/DDBJ whole genome shotgun (WGS) entry which is preliminary data.</text>
</comment>
<organism evidence="1 2">
    <name type="scientific">Populus alba x Populus x berolinensis</name>
    <dbReference type="NCBI Taxonomy" id="444605"/>
    <lineage>
        <taxon>Eukaryota</taxon>
        <taxon>Viridiplantae</taxon>
        <taxon>Streptophyta</taxon>
        <taxon>Embryophyta</taxon>
        <taxon>Tracheophyta</taxon>
        <taxon>Spermatophyta</taxon>
        <taxon>Magnoliopsida</taxon>
        <taxon>eudicotyledons</taxon>
        <taxon>Gunneridae</taxon>
        <taxon>Pentapetalae</taxon>
        <taxon>rosids</taxon>
        <taxon>fabids</taxon>
        <taxon>Malpighiales</taxon>
        <taxon>Salicaceae</taxon>
        <taxon>Saliceae</taxon>
        <taxon>Populus</taxon>
    </lineage>
</organism>
<evidence type="ECO:0000313" key="2">
    <source>
        <dbReference type="Proteomes" id="UP001164929"/>
    </source>
</evidence>
<sequence>MGSGPLRGVGSPRLRFGERAYLLDMGNNGNRGRNLAGDWEW</sequence>
<dbReference type="Proteomes" id="UP001164929">
    <property type="component" value="Chromosome 15"/>
</dbReference>
<protein>
    <submittedName>
        <fullName evidence="1">Uncharacterized protein</fullName>
    </submittedName>
</protein>
<proteinExistence type="predicted"/>
<accession>A0AAD6LMG3</accession>
<name>A0AAD6LMG3_9ROSI</name>
<reference evidence="1" key="1">
    <citation type="journal article" date="2023" name="Mol. Ecol. Resour.">
        <title>Chromosome-level genome assembly of a triploid poplar Populus alba 'Berolinensis'.</title>
        <authorList>
            <person name="Chen S."/>
            <person name="Yu Y."/>
            <person name="Wang X."/>
            <person name="Wang S."/>
            <person name="Zhang T."/>
            <person name="Zhou Y."/>
            <person name="He R."/>
            <person name="Meng N."/>
            <person name="Wang Y."/>
            <person name="Liu W."/>
            <person name="Liu Z."/>
            <person name="Liu J."/>
            <person name="Guo Q."/>
            <person name="Huang H."/>
            <person name="Sederoff R.R."/>
            <person name="Wang G."/>
            <person name="Qu G."/>
            <person name="Chen S."/>
        </authorList>
    </citation>
    <scope>NUCLEOTIDE SEQUENCE</scope>
    <source>
        <strain evidence="1">SC-2020</strain>
    </source>
</reference>
<keyword evidence="2" id="KW-1185">Reference proteome</keyword>
<evidence type="ECO:0000313" key="1">
    <source>
        <dbReference type="EMBL" id="KAJ6969838.1"/>
    </source>
</evidence>
<dbReference type="AlphaFoldDB" id="A0AAD6LMG3"/>
<dbReference type="EMBL" id="JAQIZT010000015">
    <property type="protein sequence ID" value="KAJ6969838.1"/>
    <property type="molecule type" value="Genomic_DNA"/>
</dbReference>
<gene>
    <name evidence="1" type="ORF">NC653_034404</name>
</gene>